<evidence type="ECO:0000256" key="5">
    <source>
        <dbReference type="ARBA" id="ARBA00023136"/>
    </source>
</evidence>
<reference evidence="8 9" key="1">
    <citation type="journal article" date="2023" name="Arcadia Sci">
        <title>De novo assembly of a long-read Amblyomma americanum tick genome.</title>
        <authorList>
            <person name="Chou S."/>
            <person name="Poskanzer K.E."/>
            <person name="Rollins M."/>
            <person name="Thuy-Boun P.S."/>
        </authorList>
    </citation>
    <scope>NUCLEOTIDE SEQUENCE [LARGE SCALE GENOMIC DNA]</scope>
    <source>
        <strain evidence="8">F_SG_1</strain>
        <tissue evidence="8">Salivary glands</tissue>
    </source>
</reference>
<dbReference type="AlphaFoldDB" id="A0AAQ4DCX4"/>
<keyword evidence="3 7" id="KW-0812">Transmembrane</keyword>
<comment type="similarity">
    <text evidence="2 6">Belongs to the sodium:solute symporter (SSF) (TC 2.A.21) family.</text>
</comment>
<evidence type="ECO:0000256" key="2">
    <source>
        <dbReference type="ARBA" id="ARBA00006434"/>
    </source>
</evidence>
<evidence type="ECO:0000256" key="1">
    <source>
        <dbReference type="ARBA" id="ARBA00004141"/>
    </source>
</evidence>
<feature type="non-terminal residue" evidence="8">
    <location>
        <position position="64"/>
    </location>
</feature>
<evidence type="ECO:0000256" key="4">
    <source>
        <dbReference type="ARBA" id="ARBA00022989"/>
    </source>
</evidence>
<evidence type="ECO:0000313" key="8">
    <source>
        <dbReference type="EMBL" id="KAK8760314.1"/>
    </source>
</evidence>
<dbReference type="Gene3D" id="1.20.1730.10">
    <property type="entry name" value="Sodium/glucose cotransporter"/>
    <property type="match status" value="1"/>
</dbReference>
<dbReference type="InterPro" id="IPR038377">
    <property type="entry name" value="Na/Glc_symporter_sf"/>
</dbReference>
<dbReference type="GO" id="GO:0022857">
    <property type="term" value="F:transmembrane transporter activity"/>
    <property type="evidence" value="ECO:0007669"/>
    <property type="project" value="InterPro"/>
</dbReference>
<feature type="transmembrane region" description="Helical" evidence="7">
    <location>
        <begin position="36"/>
        <end position="55"/>
    </location>
</feature>
<gene>
    <name evidence="8" type="ORF">V5799_028419</name>
</gene>
<dbReference type="Pfam" id="PF00474">
    <property type="entry name" value="SSF"/>
    <property type="match status" value="1"/>
</dbReference>
<comment type="subcellular location">
    <subcellularLocation>
        <location evidence="1">Membrane</location>
        <topology evidence="1">Multi-pass membrane protein</topology>
    </subcellularLocation>
</comment>
<sequence>MLPLAASAVASLFSSTGLVGFTAHFYAYGWHMGWCFLPSLVLLPFATHVFVPVLYKLGVTSVFE</sequence>
<evidence type="ECO:0000313" key="9">
    <source>
        <dbReference type="Proteomes" id="UP001321473"/>
    </source>
</evidence>
<accession>A0AAQ4DCX4</accession>
<comment type="caution">
    <text evidence="8">The sequence shown here is derived from an EMBL/GenBank/DDBJ whole genome shotgun (WGS) entry which is preliminary data.</text>
</comment>
<dbReference type="EMBL" id="JARKHS020032267">
    <property type="protein sequence ID" value="KAK8760314.1"/>
    <property type="molecule type" value="Genomic_DNA"/>
</dbReference>
<dbReference type="Proteomes" id="UP001321473">
    <property type="component" value="Unassembled WGS sequence"/>
</dbReference>
<protein>
    <submittedName>
        <fullName evidence="8">Uncharacterized protein</fullName>
    </submittedName>
</protein>
<keyword evidence="9" id="KW-1185">Reference proteome</keyword>
<name>A0AAQ4DCX4_AMBAM</name>
<dbReference type="PROSITE" id="PS50283">
    <property type="entry name" value="NA_SOLUT_SYMP_3"/>
    <property type="match status" value="1"/>
</dbReference>
<keyword evidence="4 7" id="KW-1133">Transmembrane helix</keyword>
<evidence type="ECO:0000256" key="6">
    <source>
        <dbReference type="RuleBase" id="RU362091"/>
    </source>
</evidence>
<keyword evidence="5 7" id="KW-0472">Membrane</keyword>
<dbReference type="GO" id="GO:0016020">
    <property type="term" value="C:membrane"/>
    <property type="evidence" value="ECO:0007669"/>
    <property type="project" value="UniProtKB-SubCell"/>
</dbReference>
<organism evidence="8 9">
    <name type="scientific">Amblyomma americanum</name>
    <name type="common">Lone star tick</name>
    <dbReference type="NCBI Taxonomy" id="6943"/>
    <lineage>
        <taxon>Eukaryota</taxon>
        <taxon>Metazoa</taxon>
        <taxon>Ecdysozoa</taxon>
        <taxon>Arthropoda</taxon>
        <taxon>Chelicerata</taxon>
        <taxon>Arachnida</taxon>
        <taxon>Acari</taxon>
        <taxon>Parasitiformes</taxon>
        <taxon>Ixodida</taxon>
        <taxon>Ixodoidea</taxon>
        <taxon>Ixodidae</taxon>
        <taxon>Amblyomminae</taxon>
        <taxon>Amblyomma</taxon>
    </lineage>
</organism>
<evidence type="ECO:0000256" key="3">
    <source>
        <dbReference type="ARBA" id="ARBA00022692"/>
    </source>
</evidence>
<proteinExistence type="inferred from homology"/>
<evidence type="ECO:0000256" key="7">
    <source>
        <dbReference type="SAM" id="Phobius"/>
    </source>
</evidence>
<dbReference type="InterPro" id="IPR001734">
    <property type="entry name" value="Na/solute_symporter"/>
</dbReference>